<protein>
    <recommendedName>
        <fullName evidence="5">Secretin/TonB short N-terminal domain-containing protein</fullName>
    </recommendedName>
</protein>
<dbReference type="Pfam" id="PF07660">
    <property type="entry name" value="STN"/>
    <property type="match status" value="1"/>
</dbReference>
<comment type="caution">
    <text evidence="6">The sequence shown here is derived from an EMBL/GenBank/DDBJ whole genome shotgun (WGS) entry which is preliminary data.</text>
</comment>
<organism evidence="6">
    <name type="scientific">marine sediment metagenome</name>
    <dbReference type="NCBI Taxonomy" id="412755"/>
    <lineage>
        <taxon>unclassified sequences</taxon>
        <taxon>metagenomes</taxon>
        <taxon>ecological metagenomes</taxon>
    </lineage>
</organism>
<keyword evidence="4" id="KW-0175">Coiled coil</keyword>
<feature type="domain" description="Secretin/TonB short N-terminal" evidence="5">
    <location>
        <begin position="113"/>
        <end position="162"/>
    </location>
</feature>
<dbReference type="EMBL" id="BARS01024470">
    <property type="protein sequence ID" value="GAG08260.1"/>
    <property type="molecule type" value="Genomic_DNA"/>
</dbReference>
<name>X0URC5_9ZZZZ</name>
<proteinExistence type="predicted"/>
<dbReference type="GO" id="GO:0019867">
    <property type="term" value="C:outer membrane"/>
    <property type="evidence" value="ECO:0007669"/>
    <property type="project" value="InterPro"/>
</dbReference>
<feature type="non-terminal residue" evidence="6">
    <location>
        <position position="268"/>
    </location>
</feature>
<evidence type="ECO:0000256" key="2">
    <source>
        <dbReference type="ARBA" id="ARBA00023136"/>
    </source>
</evidence>
<keyword evidence="1" id="KW-0813">Transport</keyword>
<feature type="coiled-coil region" evidence="4">
    <location>
        <begin position="158"/>
        <end position="190"/>
    </location>
</feature>
<evidence type="ECO:0000259" key="5">
    <source>
        <dbReference type="SMART" id="SM00965"/>
    </source>
</evidence>
<gene>
    <name evidence="6" type="ORF">S01H1_38839</name>
</gene>
<keyword evidence="3" id="KW-0998">Cell outer membrane</keyword>
<dbReference type="SMART" id="SM00965">
    <property type="entry name" value="STN"/>
    <property type="match status" value="1"/>
</dbReference>
<dbReference type="AlphaFoldDB" id="X0URC5"/>
<keyword evidence="2" id="KW-0472">Membrane</keyword>
<dbReference type="InterPro" id="IPR005644">
    <property type="entry name" value="NolW-like"/>
</dbReference>
<dbReference type="InterPro" id="IPR038591">
    <property type="entry name" value="NolW-like_sf"/>
</dbReference>
<dbReference type="PANTHER" id="PTHR30604">
    <property type="entry name" value="PROTEIN TRANSPORT PROTEIN HOFQ"/>
    <property type="match status" value="1"/>
</dbReference>
<accession>X0URC5</accession>
<evidence type="ECO:0000313" key="6">
    <source>
        <dbReference type="EMBL" id="GAG08260.1"/>
    </source>
</evidence>
<sequence length="268" mass="30755">TPIVKVAQNQVDLEIELKEMVPYHVMQTDKEIRLDFNKTSVKLPAKKIPRTRPGKALVKEEEFATETKPAISPINITPTKSPKKKYKGEIITINFYNSDIKTVLKFIATFTDKNIVWNPDKVKGTVSMRLKNVPWDQVLHEVLIQNDLGIIKEGNIIRVMTQEKIKALEKEEEEKRKAGQQRIKEKLAEQEIAKELEPLITEYIRVNFTNAETDIKPHIEGIKTERGSITVDKRNNLIIITDIASSIKNAKIIVKRLDIPEKQIMIEA</sequence>
<dbReference type="Pfam" id="PF03958">
    <property type="entry name" value="Secretin_N"/>
    <property type="match status" value="1"/>
</dbReference>
<dbReference type="InterPro" id="IPR011662">
    <property type="entry name" value="Secretin/TonB_short_N"/>
</dbReference>
<evidence type="ECO:0000256" key="3">
    <source>
        <dbReference type="ARBA" id="ARBA00023237"/>
    </source>
</evidence>
<evidence type="ECO:0000256" key="4">
    <source>
        <dbReference type="SAM" id="Coils"/>
    </source>
</evidence>
<evidence type="ECO:0000256" key="1">
    <source>
        <dbReference type="ARBA" id="ARBA00022448"/>
    </source>
</evidence>
<feature type="non-terminal residue" evidence="6">
    <location>
        <position position="1"/>
    </location>
</feature>
<dbReference type="PANTHER" id="PTHR30604:SF1">
    <property type="entry name" value="DNA UTILIZATION PROTEIN HOFQ"/>
    <property type="match status" value="1"/>
</dbReference>
<dbReference type="Gene3D" id="3.30.1370.120">
    <property type="match status" value="1"/>
</dbReference>
<dbReference type="InterPro" id="IPR051808">
    <property type="entry name" value="Type_IV_pilus_biogenesis"/>
</dbReference>
<dbReference type="Gene3D" id="3.30.1370.130">
    <property type="match status" value="1"/>
</dbReference>
<reference evidence="6" key="1">
    <citation type="journal article" date="2014" name="Front. Microbiol.">
        <title>High frequency of phylogenetically diverse reductive dehalogenase-homologous genes in deep subseafloor sedimentary metagenomes.</title>
        <authorList>
            <person name="Kawai M."/>
            <person name="Futagami T."/>
            <person name="Toyoda A."/>
            <person name="Takaki Y."/>
            <person name="Nishi S."/>
            <person name="Hori S."/>
            <person name="Arai W."/>
            <person name="Tsubouchi T."/>
            <person name="Morono Y."/>
            <person name="Uchiyama I."/>
            <person name="Ito T."/>
            <person name="Fujiyama A."/>
            <person name="Inagaki F."/>
            <person name="Takami H."/>
        </authorList>
    </citation>
    <scope>NUCLEOTIDE SEQUENCE</scope>
    <source>
        <strain evidence="6">Expedition CK06-06</strain>
    </source>
</reference>